<dbReference type="PANTHER" id="PTHR43712">
    <property type="entry name" value="PUTATIVE (AFU_ORTHOLOGUE AFUA_4G14580)-RELATED"/>
    <property type="match status" value="1"/>
</dbReference>
<evidence type="ECO:0000259" key="6">
    <source>
        <dbReference type="Pfam" id="PF08100"/>
    </source>
</evidence>
<evidence type="ECO:0000256" key="4">
    <source>
        <dbReference type="PIRSR" id="PIRSR005739-1"/>
    </source>
</evidence>
<dbReference type="AlphaFoldDB" id="A0A0L0JX65"/>
<dbReference type="SUPFAM" id="SSF53335">
    <property type="entry name" value="S-adenosyl-L-methionine-dependent methyltransferases"/>
    <property type="match status" value="1"/>
</dbReference>
<evidence type="ECO:0000259" key="5">
    <source>
        <dbReference type="Pfam" id="PF00891"/>
    </source>
</evidence>
<feature type="active site" description="Proton acceptor" evidence="4">
    <location>
        <position position="258"/>
    </location>
</feature>
<dbReference type="PIRSF" id="PIRSF005739">
    <property type="entry name" value="O-mtase"/>
    <property type="match status" value="1"/>
</dbReference>
<dbReference type="GO" id="GO:0032259">
    <property type="term" value="P:methylation"/>
    <property type="evidence" value="ECO:0007669"/>
    <property type="project" value="UniProtKB-KW"/>
</dbReference>
<feature type="domain" description="O-methyltransferase C-terminal" evidence="5">
    <location>
        <begin position="122"/>
        <end position="326"/>
    </location>
</feature>
<dbReference type="GO" id="GO:0008171">
    <property type="term" value="F:O-methyltransferase activity"/>
    <property type="evidence" value="ECO:0007669"/>
    <property type="project" value="InterPro"/>
</dbReference>
<dbReference type="Pfam" id="PF00891">
    <property type="entry name" value="Methyltransf_2"/>
    <property type="match status" value="1"/>
</dbReference>
<dbReference type="Gene3D" id="1.10.10.10">
    <property type="entry name" value="Winged helix-like DNA-binding domain superfamily/Winged helix DNA-binding domain"/>
    <property type="match status" value="1"/>
</dbReference>
<dbReference type="OrthoDB" id="4145676at2"/>
<dbReference type="PATRIC" id="fig|42234.21.peg.6002"/>
<dbReference type="SUPFAM" id="SSF46785">
    <property type="entry name" value="Winged helix' DNA-binding domain"/>
    <property type="match status" value="1"/>
</dbReference>
<sequence length="349" mass="37482">MTDQTAGAPADSGRDEAVLSTMWDFHSGLRMGFMLSAIAEIGIADQLVDGPLSVDELAKRTGNDPDGLYRVLRAMASKGVFTETSRRVFGLTPLAEILRSDTADSLRDVFRLQGKHFMRNAYAEIGYSIRTGRPAFDHVNGEGLFSYLSRHPEMNELFSGAMGNAAGQTQKSAVQTYDLTGVRKLVDVGGAHGHLLASILSRYPAMRGVIFDQPHVVPGAERVLDEAGVLDRAELVGGSYLESVPAGGDTYVISHVLHQLSDAEAITVLTNVRRAMDPAGQVLIIDPVIPEGDVPHTGKFMDITMMALSEGRDRTEAEFAEVFEKADLRLTGTVGLNAPSSVVIAAPAQ</sequence>
<keyword evidence="3" id="KW-0949">S-adenosyl-L-methionine</keyword>
<dbReference type="InterPro" id="IPR036390">
    <property type="entry name" value="WH_DNA-bd_sf"/>
</dbReference>
<dbReference type="Pfam" id="PF08100">
    <property type="entry name" value="Dimerisation"/>
    <property type="match status" value="1"/>
</dbReference>
<dbReference type="InterPro" id="IPR001077">
    <property type="entry name" value="COMT_C"/>
</dbReference>
<reference evidence="8" key="1">
    <citation type="submission" date="2014-07" db="EMBL/GenBank/DDBJ databases">
        <title>Genome sequencing of plant-pathogenic Streptomyces species.</title>
        <authorList>
            <person name="Harrison J."/>
            <person name="Sapp M."/>
            <person name="Thwaites R."/>
            <person name="Studholme D.J."/>
        </authorList>
    </citation>
    <scope>NUCLEOTIDE SEQUENCE [LARGE SCALE GENOMIC DNA]</scope>
    <source>
        <strain evidence="8">NCPPB 4445</strain>
    </source>
</reference>
<dbReference type="Gene3D" id="3.40.50.150">
    <property type="entry name" value="Vaccinia Virus protein VP39"/>
    <property type="match status" value="1"/>
</dbReference>
<keyword evidence="2 7" id="KW-0808">Transferase</keyword>
<evidence type="ECO:0000256" key="1">
    <source>
        <dbReference type="ARBA" id="ARBA00022603"/>
    </source>
</evidence>
<evidence type="ECO:0000256" key="2">
    <source>
        <dbReference type="ARBA" id="ARBA00022679"/>
    </source>
</evidence>
<organism evidence="7 8">
    <name type="scientific">Streptomyces acidiscabies</name>
    <dbReference type="NCBI Taxonomy" id="42234"/>
    <lineage>
        <taxon>Bacteria</taxon>
        <taxon>Bacillati</taxon>
        <taxon>Actinomycetota</taxon>
        <taxon>Actinomycetes</taxon>
        <taxon>Kitasatosporales</taxon>
        <taxon>Streptomycetaceae</taxon>
        <taxon>Streptomyces</taxon>
    </lineage>
</organism>
<dbReference type="InterPro" id="IPR016461">
    <property type="entry name" value="COMT-like"/>
</dbReference>
<protein>
    <submittedName>
        <fullName evidence="7">Methyltransferase</fullName>
    </submittedName>
</protein>
<dbReference type="InterPro" id="IPR036388">
    <property type="entry name" value="WH-like_DNA-bd_sf"/>
</dbReference>
<comment type="caution">
    <text evidence="7">The sequence shown here is derived from an EMBL/GenBank/DDBJ whole genome shotgun (WGS) entry which is preliminary data.</text>
</comment>
<evidence type="ECO:0000256" key="3">
    <source>
        <dbReference type="ARBA" id="ARBA00022691"/>
    </source>
</evidence>
<name>A0A0L0JX65_9ACTN</name>
<evidence type="ECO:0000313" key="7">
    <source>
        <dbReference type="EMBL" id="KND30141.1"/>
    </source>
</evidence>
<feature type="domain" description="O-methyltransferase dimerisation" evidence="6">
    <location>
        <begin position="23"/>
        <end position="98"/>
    </location>
</feature>
<evidence type="ECO:0000313" key="8">
    <source>
        <dbReference type="Proteomes" id="UP000037151"/>
    </source>
</evidence>
<dbReference type="InterPro" id="IPR029063">
    <property type="entry name" value="SAM-dependent_MTases_sf"/>
</dbReference>
<dbReference type="InterPro" id="IPR012967">
    <property type="entry name" value="COMT_dimerisation"/>
</dbReference>
<dbReference type="Proteomes" id="UP000037151">
    <property type="component" value="Unassembled WGS sequence"/>
</dbReference>
<accession>A0A0L0JX65</accession>
<dbReference type="PANTHER" id="PTHR43712:SF2">
    <property type="entry name" value="O-METHYLTRANSFERASE CICE"/>
    <property type="match status" value="1"/>
</dbReference>
<keyword evidence="1 7" id="KW-0489">Methyltransferase</keyword>
<dbReference type="Gene3D" id="1.10.287.1350">
    <property type="match status" value="1"/>
</dbReference>
<gene>
    <name evidence="7" type="ORF">IQ63_29125</name>
</gene>
<dbReference type="GO" id="GO:0046983">
    <property type="term" value="F:protein dimerization activity"/>
    <property type="evidence" value="ECO:0007669"/>
    <property type="project" value="InterPro"/>
</dbReference>
<dbReference type="PROSITE" id="PS51683">
    <property type="entry name" value="SAM_OMT_II"/>
    <property type="match status" value="1"/>
</dbReference>
<proteinExistence type="predicted"/>
<dbReference type="EMBL" id="JPPY01000168">
    <property type="protein sequence ID" value="KND30141.1"/>
    <property type="molecule type" value="Genomic_DNA"/>
</dbReference>